<dbReference type="Pfam" id="PF13514">
    <property type="entry name" value="AAA_27"/>
    <property type="match status" value="1"/>
</dbReference>
<gene>
    <name evidence="4" type="ordered locus">Theco_1465</name>
</gene>
<keyword evidence="2" id="KW-0472">Membrane</keyword>
<dbReference type="SUPFAM" id="SSF52540">
    <property type="entry name" value="P-loop containing nucleoside triphosphate hydrolases"/>
    <property type="match status" value="1"/>
</dbReference>
<keyword evidence="5" id="KW-1185">Reference proteome</keyword>
<dbReference type="InterPro" id="IPR038734">
    <property type="entry name" value="YhaN_AAA"/>
</dbReference>
<reference evidence="5" key="1">
    <citation type="submission" date="2012-01" db="EMBL/GenBank/DDBJ databases">
        <title>Complete sequence of chromosome of Thermobacillus composti KWC4.</title>
        <authorList>
            <person name="Lucas S."/>
            <person name="Han J."/>
            <person name="Lapidus A."/>
            <person name="Cheng J.-F."/>
            <person name="Goodwin L."/>
            <person name="Pitluck S."/>
            <person name="Peters L."/>
            <person name="Ovchinnikova G."/>
            <person name="Teshima H."/>
            <person name="Detter J.C."/>
            <person name="Han C."/>
            <person name="Tapia R."/>
            <person name="Land M."/>
            <person name="Hauser L."/>
            <person name="Kyrpides N."/>
            <person name="Ivanova N."/>
            <person name="Pagani I."/>
            <person name="Anderson I."/>
            <person name="Woyke T."/>
        </authorList>
    </citation>
    <scope>NUCLEOTIDE SEQUENCE [LARGE SCALE GENOMIC DNA]</scope>
    <source>
        <strain evidence="5">DSM 18247 / JCM 13945 / KWC4</strain>
    </source>
</reference>
<proteinExistence type="predicted"/>
<protein>
    <recommendedName>
        <fullName evidence="3">YhaN AAA domain-containing protein</fullName>
    </recommendedName>
</protein>
<organism evidence="4 5">
    <name type="scientific">Thermobacillus composti (strain DSM 18247 / JCM 13945 / KWC4)</name>
    <dbReference type="NCBI Taxonomy" id="717605"/>
    <lineage>
        <taxon>Bacteria</taxon>
        <taxon>Bacillati</taxon>
        <taxon>Bacillota</taxon>
        <taxon>Bacilli</taxon>
        <taxon>Bacillales</taxon>
        <taxon>Paenibacillaceae</taxon>
        <taxon>Thermobacillus</taxon>
    </lineage>
</organism>
<dbReference type="RefSeq" id="WP_015254374.1">
    <property type="nucleotide sequence ID" value="NC_019897.1"/>
</dbReference>
<dbReference type="EMBL" id="CP003255">
    <property type="protein sequence ID" value="AGA57619.1"/>
    <property type="molecule type" value="Genomic_DNA"/>
</dbReference>
<dbReference type="PANTHER" id="PTHR41259:SF1">
    <property type="entry name" value="DOUBLE-STRAND BREAK REPAIR RAD50 ATPASE, PUTATIVE-RELATED"/>
    <property type="match status" value="1"/>
</dbReference>
<dbReference type="eggNOG" id="COG4717">
    <property type="taxonomic scope" value="Bacteria"/>
</dbReference>
<feature type="domain" description="YhaN AAA" evidence="3">
    <location>
        <begin position="1"/>
        <end position="203"/>
    </location>
</feature>
<feature type="coiled-coil region" evidence="1">
    <location>
        <begin position="756"/>
        <end position="783"/>
    </location>
</feature>
<evidence type="ECO:0000256" key="1">
    <source>
        <dbReference type="SAM" id="Coils"/>
    </source>
</evidence>
<evidence type="ECO:0000313" key="4">
    <source>
        <dbReference type="EMBL" id="AGA57619.1"/>
    </source>
</evidence>
<sequence>MKIRSATIDGFGKLSGITLDLDADAVILEGPNEAGKSTVLGFVRTMLYGFATRANMPERQEPVYGGRHGGRLALVSERHGDLVLERYAASAGGKPVLRGRRGDEPEILEQRELERLLLGGLTGKVYRQLFAVGLSELRDLGAVQGEELGRFLYHAGMADGRRLAEAERAIREAMDKLYKPRGTTQPMNRRIAELERIERDLRALPDPVARYNEASEALERTEAELRALDARLPELAALRGEAARALNMRAKWLRLRELDARRAALPDPGRLTADAETKWRMWAAERDRLERERLRLEAALREARAERERLVIRGDLLGLEPEIERLLQSAEAMRALEQSCADWRAERRLEEERMNALLASAGTGWTAERLRGFAAGVAERDRIRAFRAELGEAEREAARCAEAERQIGEQEREAAAEVAAAEAAAGAESVRDEADDPFVPKTADALLRAWEHFEDACRAWEMEALRVMGEQRARSTRTASRQGDAGGSGAAAALAAALGAAGFAAAYAGAHAAGLDGAAAWAAGAVGAGLAALAAPPLVRRGIGRGRAGGPQAGEALAAARQAAAYGQRAADALGALLKRPREAAEPFAPPAHGALPGEAQLAAAAAVRSRLQRAVQARLDALRERGLAAERALEHARRLERIRALRAERRAAAAAAAARLDALRTSWRSWLESCGLPGGLSPEAALETLDRLEMASGHLAVMDRLDAKLSEAAGRLRAHRAAVRELCVADDAAARLADDDPAAALELLRAAIRREAEAAAAAAALEARVKELDLQLRETNAMLAGHADTARAWFEAAGAADEQAYERLLADAREARQLDEERIRIEVELASGLSEEDRERMESLLERHDEDALRGLAERTAEACRTAEEERARLLELRGRLSETLERLLAEDVRRPLLNEREAVMAQLADEAERFAELAVMQALIRRTRETFERERQPAVLRRASAYAEALTNGRYVRIAAPFGRSSIELESAEDGRIIDAAFLSRGTAEQIYLAIRLALADEVETEEPLPMLLDDLFVNFDDARLDAAAGLLTRIVRERRRQLIFLTCHAHTAERLAGRMPFAKRLRLG</sequence>
<dbReference type="KEGG" id="tco:Theco_1465"/>
<dbReference type="PANTHER" id="PTHR41259">
    <property type="entry name" value="DOUBLE-STRAND BREAK REPAIR RAD50 ATPASE, PUTATIVE-RELATED"/>
    <property type="match status" value="1"/>
</dbReference>
<feature type="transmembrane region" description="Helical" evidence="2">
    <location>
        <begin position="518"/>
        <end position="539"/>
    </location>
</feature>
<feature type="coiled-coil region" evidence="1">
    <location>
        <begin position="383"/>
        <end position="420"/>
    </location>
</feature>
<feature type="coiled-coil region" evidence="1">
    <location>
        <begin position="858"/>
        <end position="892"/>
    </location>
</feature>
<dbReference type="Proteomes" id="UP000010795">
    <property type="component" value="Chromosome"/>
</dbReference>
<keyword evidence="2" id="KW-0812">Transmembrane</keyword>
<accession>L0EDB5</accession>
<keyword evidence="2" id="KW-1133">Transmembrane helix</keyword>
<dbReference type="AlphaFoldDB" id="L0EDB5"/>
<feature type="coiled-coil region" evidence="1">
    <location>
        <begin position="286"/>
        <end position="353"/>
    </location>
</feature>
<dbReference type="Gene3D" id="3.40.50.300">
    <property type="entry name" value="P-loop containing nucleotide triphosphate hydrolases"/>
    <property type="match status" value="2"/>
</dbReference>
<evidence type="ECO:0000256" key="2">
    <source>
        <dbReference type="SAM" id="Phobius"/>
    </source>
</evidence>
<evidence type="ECO:0000313" key="5">
    <source>
        <dbReference type="Proteomes" id="UP000010795"/>
    </source>
</evidence>
<evidence type="ECO:0000259" key="3">
    <source>
        <dbReference type="Pfam" id="PF13514"/>
    </source>
</evidence>
<dbReference type="STRING" id="717605.Theco_1465"/>
<dbReference type="eggNOG" id="COG0419">
    <property type="taxonomic scope" value="Bacteria"/>
</dbReference>
<name>L0EDB5_THECK</name>
<feature type="coiled-coil region" evidence="1">
    <location>
        <begin position="208"/>
        <end position="238"/>
    </location>
</feature>
<keyword evidence="1" id="KW-0175">Coiled coil</keyword>
<dbReference type="HOGENOM" id="CLU_006135_0_1_9"/>
<dbReference type="InterPro" id="IPR027417">
    <property type="entry name" value="P-loop_NTPase"/>
</dbReference>
<feature type="transmembrane region" description="Helical" evidence="2">
    <location>
        <begin position="490"/>
        <end position="512"/>
    </location>
</feature>